<keyword evidence="3" id="KW-1185">Reference proteome</keyword>
<dbReference type="EMBL" id="WWCT01000001">
    <property type="protein sequence ID" value="MYN24838.1"/>
    <property type="molecule type" value="Genomic_DNA"/>
</dbReference>
<accession>A0ABW9VT88</accession>
<proteinExistence type="predicted"/>
<organism evidence="2 3">
    <name type="scientific">Duganella levis</name>
    <dbReference type="NCBI Taxonomy" id="2692169"/>
    <lineage>
        <taxon>Bacteria</taxon>
        <taxon>Pseudomonadati</taxon>
        <taxon>Pseudomonadota</taxon>
        <taxon>Betaproteobacteria</taxon>
        <taxon>Burkholderiales</taxon>
        <taxon>Oxalobacteraceae</taxon>
        <taxon>Telluria group</taxon>
        <taxon>Duganella</taxon>
    </lineage>
</organism>
<reference evidence="2 3" key="1">
    <citation type="submission" date="2019-12" db="EMBL/GenBank/DDBJ databases">
        <title>Novel species isolated from a subtropical stream in China.</title>
        <authorList>
            <person name="Lu H."/>
        </authorList>
    </citation>
    <scope>NUCLEOTIDE SEQUENCE [LARGE SCALE GENOMIC DNA]</scope>
    <source>
        <strain evidence="2 3">CY42W</strain>
    </source>
</reference>
<sequence length="63" mass="6800">MIAPDGQSLWPGVEAPQHRDGPLAAPEQGAVCRSARFDREGAMGASDRALVRRSGDAALRRQW</sequence>
<gene>
    <name evidence="2" type="ORF">GTP69_00265</name>
</gene>
<feature type="region of interest" description="Disordered" evidence="1">
    <location>
        <begin position="1"/>
        <end position="26"/>
    </location>
</feature>
<evidence type="ECO:0000313" key="3">
    <source>
        <dbReference type="Proteomes" id="UP000642144"/>
    </source>
</evidence>
<dbReference type="Proteomes" id="UP000642144">
    <property type="component" value="Unassembled WGS sequence"/>
</dbReference>
<protein>
    <submittedName>
        <fullName evidence="2">Uncharacterized protein</fullName>
    </submittedName>
</protein>
<evidence type="ECO:0000313" key="2">
    <source>
        <dbReference type="EMBL" id="MYN24838.1"/>
    </source>
</evidence>
<evidence type="ECO:0000256" key="1">
    <source>
        <dbReference type="SAM" id="MobiDB-lite"/>
    </source>
</evidence>
<name>A0ABW9VT88_9BURK</name>
<comment type="caution">
    <text evidence="2">The sequence shown here is derived from an EMBL/GenBank/DDBJ whole genome shotgun (WGS) entry which is preliminary data.</text>
</comment>